<dbReference type="Proteomes" id="UP001597402">
    <property type="component" value="Unassembled WGS sequence"/>
</dbReference>
<evidence type="ECO:0000256" key="3">
    <source>
        <dbReference type="ARBA" id="ARBA00023239"/>
    </source>
</evidence>
<keyword evidence="3 5" id="KW-0456">Lyase</keyword>
<dbReference type="RefSeq" id="WP_376873789.1">
    <property type="nucleotide sequence ID" value="NZ_JBHUHP010000008.1"/>
</dbReference>
<evidence type="ECO:0000256" key="1">
    <source>
        <dbReference type="ARBA" id="ARBA00005568"/>
    </source>
</evidence>
<keyword evidence="6" id="KW-1185">Reference proteome</keyword>
<evidence type="ECO:0000313" key="5">
    <source>
        <dbReference type="EMBL" id="MFD2091472.1"/>
    </source>
</evidence>
<comment type="caution">
    <text evidence="5">The sequence shown here is derived from an EMBL/GenBank/DDBJ whole genome shotgun (WGS) entry which is preliminary data.</text>
</comment>
<dbReference type="Gene3D" id="3.20.20.60">
    <property type="entry name" value="Phosphoenolpyruvate-binding domains"/>
    <property type="match status" value="1"/>
</dbReference>
<dbReference type="PANTHER" id="PTHR30502:SF0">
    <property type="entry name" value="PHOSPHOENOLPYRUVATE CARBOXYLASE FAMILY PROTEIN"/>
    <property type="match status" value="1"/>
</dbReference>
<evidence type="ECO:0000259" key="4">
    <source>
        <dbReference type="Pfam" id="PF03328"/>
    </source>
</evidence>
<dbReference type="InterPro" id="IPR015813">
    <property type="entry name" value="Pyrv/PenolPyrv_kinase-like_dom"/>
</dbReference>
<sequence length="274" mass="28070">MSAGYGDDIGTARPTASDLTSALARGPVLGTFQVMPGPAVTETLVFAGAEVVCLDAEHAAFDMASLEHHVRAAQSVGGTVVIRVPEVGAVLSRSLDTGAAGVVVPRVETAAQARSAVAAVRFPPLGARGLGGGRAAAYGLELADYRSRANDSLLLVLMVETRTGLDNVEEIAAVDGVDVIFAGPVDLASSLGVAVGSDVHEAAVRRILDAGLAAGRHVGILCADAAEAARYAALGARLLMVSLDAAVLARAFSQQLRETRSALTDHPENRRSEQ</sequence>
<reference evidence="6" key="1">
    <citation type="journal article" date="2019" name="Int. J. Syst. Evol. Microbiol.">
        <title>The Global Catalogue of Microorganisms (GCM) 10K type strain sequencing project: providing services to taxonomists for standard genome sequencing and annotation.</title>
        <authorList>
            <consortium name="The Broad Institute Genomics Platform"/>
            <consortium name="The Broad Institute Genome Sequencing Center for Infectious Disease"/>
            <person name="Wu L."/>
            <person name="Ma J."/>
        </authorList>
    </citation>
    <scope>NUCLEOTIDE SEQUENCE [LARGE SCALE GENOMIC DNA]</scope>
    <source>
        <strain evidence="6">JCM 3338</strain>
    </source>
</reference>
<name>A0ABW4X841_9ACTN</name>
<keyword evidence="2" id="KW-0479">Metal-binding</keyword>
<proteinExistence type="inferred from homology"/>
<dbReference type="EMBL" id="JBHUHP010000008">
    <property type="protein sequence ID" value="MFD2091472.1"/>
    <property type="molecule type" value="Genomic_DNA"/>
</dbReference>
<protein>
    <submittedName>
        <fullName evidence="5">HpcH/HpaI aldolase/citrate lyase family protein</fullName>
    </submittedName>
</protein>
<evidence type="ECO:0000256" key="2">
    <source>
        <dbReference type="ARBA" id="ARBA00022723"/>
    </source>
</evidence>
<dbReference type="InterPro" id="IPR050251">
    <property type="entry name" value="HpcH-HpaI_aldolase"/>
</dbReference>
<dbReference type="InterPro" id="IPR005000">
    <property type="entry name" value="Aldolase/citrate-lyase_domain"/>
</dbReference>
<dbReference type="InterPro" id="IPR040442">
    <property type="entry name" value="Pyrv_kinase-like_dom_sf"/>
</dbReference>
<evidence type="ECO:0000313" key="6">
    <source>
        <dbReference type="Proteomes" id="UP001597402"/>
    </source>
</evidence>
<dbReference type="PANTHER" id="PTHR30502">
    <property type="entry name" value="2-KETO-3-DEOXY-L-RHAMNONATE ALDOLASE"/>
    <property type="match status" value="1"/>
</dbReference>
<dbReference type="Pfam" id="PF03328">
    <property type="entry name" value="HpcH_HpaI"/>
    <property type="match status" value="1"/>
</dbReference>
<comment type="similarity">
    <text evidence="1">Belongs to the HpcH/HpaI aldolase family.</text>
</comment>
<feature type="domain" description="HpcH/HpaI aldolase/citrate lyase" evidence="4">
    <location>
        <begin position="37"/>
        <end position="249"/>
    </location>
</feature>
<dbReference type="GO" id="GO:0016829">
    <property type="term" value="F:lyase activity"/>
    <property type="evidence" value="ECO:0007669"/>
    <property type="project" value="UniProtKB-KW"/>
</dbReference>
<gene>
    <name evidence="5" type="ORF">ACFSHS_07765</name>
</gene>
<organism evidence="5 6">
    <name type="scientific">Blastococcus deserti</name>
    <dbReference type="NCBI Taxonomy" id="2259033"/>
    <lineage>
        <taxon>Bacteria</taxon>
        <taxon>Bacillati</taxon>
        <taxon>Actinomycetota</taxon>
        <taxon>Actinomycetes</taxon>
        <taxon>Geodermatophilales</taxon>
        <taxon>Geodermatophilaceae</taxon>
        <taxon>Blastococcus</taxon>
    </lineage>
</organism>
<accession>A0ABW4X841</accession>
<dbReference type="SUPFAM" id="SSF51621">
    <property type="entry name" value="Phosphoenolpyruvate/pyruvate domain"/>
    <property type="match status" value="1"/>
</dbReference>